<reference evidence="11 12" key="1">
    <citation type="submission" date="2024-02" db="EMBL/GenBank/DDBJ databases">
        <authorList>
            <person name="Chen Y."/>
            <person name="Shah S."/>
            <person name="Dougan E. K."/>
            <person name="Thang M."/>
            <person name="Chan C."/>
        </authorList>
    </citation>
    <scope>NUCLEOTIDE SEQUENCE [LARGE SCALE GENOMIC DNA]</scope>
</reference>
<keyword evidence="7" id="KW-0238">DNA-binding</keyword>
<evidence type="ECO:0000313" key="12">
    <source>
        <dbReference type="Proteomes" id="UP001642484"/>
    </source>
</evidence>
<dbReference type="InterPro" id="IPR006166">
    <property type="entry name" value="ERCC4_domain"/>
</dbReference>
<gene>
    <name evidence="11" type="ORF">CCMP2556_LOCUS22868</name>
</gene>
<comment type="similarity">
    <text evidence="2">Belongs to the XPF family.</text>
</comment>
<sequence length="940" mass="104152">MMLSYHHGAVEGLLRSQACLAVLGQGLGIQKVVLEAFRKALAGCADKQAPPLIFLLNTSQEEAELLAKRASEDPLWAGLVSSLSVIGADFGTKDRAAAFACGGGFIANARLLVPDILSGRLNPESIDGVFVNHAHQVAELSADAFVLRLFRLRNTRGFIRAISDMPDSFTRSHVQLEKVMQRCFLNDLEVWPRIRKEVQNSLKQESQPEVVQITLELPKQMLELQRHILNIVQSTLAELKKDPNLELGLSTLDAKDSVSAAFEVELRQVLDPAWQNLGPSARRLVNDLNRVRRLLTELLRGDAVDFLRLLDTLCGKEAQTAPVWLHSPDAQAMLAFAKGRVYEICRSQHDSTPFLRKKLEPHAKWSKILDAIDRTISKVAAAEKLFEKTAASGVGDENNFPHSDMETLIDESDSDVEIVGVKTVKNKKRRTVPPSASEVLEPRILIIAPDDRSRRQLSTFLHRGAEATLLDNLGSYFRDRAPRLRQESGLSIVREGALMAQEADAAAQELEKIRPDGGALRLRELPDGRPCHPRIDVVTEDAEGQLEVHMEEMQPHAVVVFEPSLHAIRAVEVYYATLHWRASACVKLEPEASQEEVPLLGGDISPLHVYLLAFDDSIENHRYQQSLVSESQGIDSIIKFRQHMTWRVDLPVEATPAESSRRGGGARALQAMAKPRVVVDMREFRSTLPFMLHLRGLVVEPVTIPVGDYILSRDICVERKAIVDLVQSLSSGRLYQQAQNMCRHYGNPMLLVEFDPAKGFILQSSYAIARREIEVGTKDLLGKLSLLVLHFPKLRIMWSPSPRFTADFFMKLKEGRYQPDSKAAAQIDAEDLEEDTEGAHKTQSNSAAFEVLRKLPGITPKNMHVLARRAGNLAGLLDLSLGELGEIMGDANANQLHSFLRASSQTAATQDRGLEDVGAAGGHAGAVFVSRPSRRSMSSL</sequence>
<comment type="caution">
    <text evidence="11">The sequence shown here is derived from an EMBL/GenBank/DDBJ whole genome shotgun (WGS) entry which is preliminary data.</text>
</comment>
<keyword evidence="4" id="KW-0255">Endonuclease</keyword>
<organism evidence="11 12">
    <name type="scientific">Durusdinium trenchii</name>
    <dbReference type="NCBI Taxonomy" id="1381693"/>
    <lineage>
        <taxon>Eukaryota</taxon>
        <taxon>Sar</taxon>
        <taxon>Alveolata</taxon>
        <taxon>Dinophyceae</taxon>
        <taxon>Suessiales</taxon>
        <taxon>Symbiodiniaceae</taxon>
        <taxon>Durusdinium</taxon>
    </lineage>
</organism>
<keyword evidence="5" id="KW-0227">DNA damage</keyword>
<keyword evidence="9" id="KW-0539">Nucleus</keyword>
<dbReference type="Gene3D" id="3.40.50.10130">
    <property type="match status" value="1"/>
</dbReference>
<keyword evidence="12" id="KW-1185">Reference proteome</keyword>
<name>A0ABP0LX53_9DINO</name>
<dbReference type="SMART" id="SM00891">
    <property type="entry name" value="ERCC4"/>
    <property type="match status" value="1"/>
</dbReference>
<keyword evidence="8" id="KW-0234">DNA repair</keyword>
<dbReference type="Gene3D" id="1.10.150.20">
    <property type="entry name" value="5' to 3' exonuclease, C-terminal subdomain"/>
    <property type="match status" value="1"/>
</dbReference>
<dbReference type="InterPro" id="IPR047520">
    <property type="entry name" value="XPF_nuclease"/>
</dbReference>
<evidence type="ECO:0000256" key="6">
    <source>
        <dbReference type="ARBA" id="ARBA00022801"/>
    </source>
</evidence>
<dbReference type="SUPFAM" id="SSF52980">
    <property type="entry name" value="Restriction endonuclease-like"/>
    <property type="match status" value="1"/>
</dbReference>
<dbReference type="Proteomes" id="UP001642484">
    <property type="component" value="Unassembled WGS sequence"/>
</dbReference>
<evidence type="ECO:0000256" key="5">
    <source>
        <dbReference type="ARBA" id="ARBA00022763"/>
    </source>
</evidence>
<evidence type="ECO:0000256" key="7">
    <source>
        <dbReference type="ARBA" id="ARBA00023125"/>
    </source>
</evidence>
<dbReference type="SUPFAM" id="SSF47781">
    <property type="entry name" value="RuvA domain 2-like"/>
    <property type="match status" value="1"/>
</dbReference>
<dbReference type="EMBL" id="CAXAMN010014369">
    <property type="protein sequence ID" value="CAK9043127.1"/>
    <property type="molecule type" value="Genomic_DNA"/>
</dbReference>
<evidence type="ECO:0000256" key="8">
    <source>
        <dbReference type="ARBA" id="ARBA00023204"/>
    </source>
</evidence>
<dbReference type="InterPro" id="IPR011335">
    <property type="entry name" value="Restrct_endonuc-II-like"/>
</dbReference>
<comment type="subcellular location">
    <subcellularLocation>
        <location evidence="1">Nucleus</location>
    </subcellularLocation>
</comment>
<evidence type="ECO:0000256" key="1">
    <source>
        <dbReference type="ARBA" id="ARBA00004123"/>
    </source>
</evidence>
<keyword evidence="3" id="KW-0540">Nuclease</keyword>
<dbReference type="Pfam" id="PF02732">
    <property type="entry name" value="ERCC4"/>
    <property type="match status" value="1"/>
</dbReference>
<dbReference type="InterPro" id="IPR010994">
    <property type="entry name" value="RuvA_2-like"/>
</dbReference>
<evidence type="ECO:0000313" key="11">
    <source>
        <dbReference type="EMBL" id="CAK9043127.1"/>
    </source>
</evidence>
<protein>
    <recommendedName>
        <fullName evidence="10">ERCC4 domain-containing protein</fullName>
    </recommendedName>
</protein>
<evidence type="ECO:0000256" key="2">
    <source>
        <dbReference type="ARBA" id="ARBA00010015"/>
    </source>
</evidence>
<dbReference type="PANTHER" id="PTHR10150">
    <property type="entry name" value="DNA REPAIR ENDONUCLEASE XPF"/>
    <property type="match status" value="1"/>
</dbReference>
<evidence type="ECO:0000256" key="9">
    <source>
        <dbReference type="ARBA" id="ARBA00023242"/>
    </source>
</evidence>
<proteinExistence type="inferred from homology"/>
<evidence type="ECO:0000259" key="10">
    <source>
        <dbReference type="SMART" id="SM00891"/>
    </source>
</evidence>
<dbReference type="PANTHER" id="PTHR10150:SF0">
    <property type="entry name" value="DNA REPAIR ENDONUCLEASE XPF"/>
    <property type="match status" value="1"/>
</dbReference>
<keyword evidence="6" id="KW-0378">Hydrolase</keyword>
<accession>A0ABP0LX53</accession>
<dbReference type="CDD" id="cd20078">
    <property type="entry name" value="XPF_nuclease_XPF_euk"/>
    <property type="match status" value="1"/>
</dbReference>
<evidence type="ECO:0000256" key="3">
    <source>
        <dbReference type="ARBA" id="ARBA00022722"/>
    </source>
</evidence>
<feature type="domain" description="ERCC4" evidence="10">
    <location>
        <begin position="676"/>
        <end position="756"/>
    </location>
</feature>
<evidence type="ECO:0000256" key="4">
    <source>
        <dbReference type="ARBA" id="ARBA00022759"/>
    </source>
</evidence>